<feature type="compositionally biased region" description="Polar residues" evidence="1">
    <location>
        <begin position="31"/>
        <end position="47"/>
    </location>
</feature>
<evidence type="ECO:0000256" key="1">
    <source>
        <dbReference type="SAM" id="MobiDB-lite"/>
    </source>
</evidence>
<accession>A0A8E2DGZ9</accession>
<reference evidence="2 3" key="1">
    <citation type="submission" date="2016-07" db="EMBL/GenBank/DDBJ databases">
        <title>Draft genome of the white-rot fungus Obba rivulosa 3A-2.</title>
        <authorList>
            <consortium name="DOE Joint Genome Institute"/>
            <person name="Miettinen O."/>
            <person name="Riley R."/>
            <person name="Acob R."/>
            <person name="Barry K."/>
            <person name="Cullen D."/>
            <person name="De Vries R."/>
            <person name="Hainaut M."/>
            <person name="Hatakka A."/>
            <person name="Henrissat B."/>
            <person name="Hilden K."/>
            <person name="Kuo R."/>
            <person name="Labutti K."/>
            <person name="Lipzen A."/>
            <person name="Makela M.R."/>
            <person name="Sandor L."/>
            <person name="Spatafora J.W."/>
            <person name="Grigoriev I.V."/>
            <person name="Hibbett D.S."/>
        </authorList>
    </citation>
    <scope>NUCLEOTIDE SEQUENCE [LARGE SCALE GENOMIC DNA]</scope>
    <source>
        <strain evidence="2 3">3A-2</strain>
    </source>
</reference>
<dbReference type="EMBL" id="KV722478">
    <property type="protein sequence ID" value="OCH87640.1"/>
    <property type="molecule type" value="Genomic_DNA"/>
</dbReference>
<evidence type="ECO:0000313" key="2">
    <source>
        <dbReference type="EMBL" id="OCH87640.1"/>
    </source>
</evidence>
<protein>
    <submittedName>
        <fullName evidence="2">Uncharacterized protein</fullName>
    </submittedName>
</protein>
<proteinExistence type="predicted"/>
<organism evidence="2 3">
    <name type="scientific">Obba rivulosa</name>
    <dbReference type="NCBI Taxonomy" id="1052685"/>
    <lineage>
        <taxon>Eukaryota</taxon>
        <taxon>Fungi</taxon>
        <taxon>Dikarya</taxon>
        <taxon>Basidiomycota</taxon>
        <taxon>Agaricomycotina</taxon>
        <taxon>Agaricomycetes</taxon>
        <taxon>Polyporales</taxon>
        <taxon>Gelatoporiaceae</taxon>
        <taxon>Obba</taxon>
    </lineage>
</organism>
<dbReference type="Proteomes" id="UP000250043">
    <property type="component" value="Unassembled WGS sequence"/>
</dbReference>
<feature type="compositionally biased region" description="Polar residues" evidence="1">
    <location>
        <begin position="57"/>
        <end position="70"/>
    </location>
</feature>
<dbReference type="AlphaFoldDB" id="A0A8E2DGZ9"/>
<evidence type="ECO:0000313" key="3">
    <source>
        <dbReference type="Proteomes" id="UP000250043"/>
    </source>
</evidence>
<keyword evidence="3" id="KW-1185">Reference proteome</keyword>
<feature type="compositionally biased region" description="Polar residues" evidence="1">
    <location>
        <begin position="10"/>
        <end position="23"/>
    </location>
</feature>
<name>A0A8E2DGZ9_9APHY</name>
<feature type="region of interest" description="Disordered" evidence="1">
    <location>
        <begin position="1"/>
        <end position="70"/>
    </location>
</feature>
<sequence>MPDSRESSRDNTPSRSGSALHPTQDQDESQNKNTRQHSPSVASTLHNDLSEPEPGNGNRTALMSTERNTLSRVVPIPPEVIIRYPYRDGRQAWGRKGLGQIGMSETRRILWESYFLGDQRGASLKKRVKMFSVSDFNMRARLSGTFYGREDQEPILLQMIGWKEMMTTIKEIILDYTPPTEDVSKN</sequence>
<dbReference type="OrthoDB" id="2986010at2759"/>
<gene>
    <name evidence="2" type="ORF">OBBRIDRAFT_796030</name>
</gene>